<comment type="caution">
    <text evidence="3">The sequence shown here is derived from an EMBL/GenBank/DDBJ whole genome shotgun (WGS) entry which is preliminary data.</text>
</comment>
<dbReference type="InterPro" id="IPR029058">
    <property type="entry name" value="AB_hydrolase_fold"/>
</dbReference>
<evidence type="ECO:0000313" key="4">
    <source>
        <dbReference type="Proteomes" id="UP000623967"/>
    </source>
</evidence>
<evidence type="ECO:0000259" key="2">
    <source>
        <dbReference type="Pfam" id="PF07859"/>
    </source>
</evidence>
<proteinExistence type="predicted"/>
<dbReference type="Proteomes" id="UP000623967">
    <property type="component" value="Unassembled WGS sequence"/>
</dbReference>
<dbReference type="InterPro" id="IPR013094">
    <property type="entry name" value="AB_hydrolase_3"/>
</dbReference>
<dbReference type="PANTHER" id="PTHR48081">
    <property type="entry name" value="AB HYDROLASE SUPERFAMILY PROTEIN C4A8.06C"/>
    <property type="match status" value="1"/>
</dbReference>
<accession>A0ABS1TT93</accession>
<keyword evidence="4" id="KW-1185">Reference proteome</keyword>
<protein>
    <submittedName>
        <fullName evidence="3">Alpha/beta hydrolase</fullName>
    </submittedName>
</protein>
<sequence>MQSTTIPYGSLGSLPLEATFTKAPTNRKEQTIIYIHGGGLVYGNRLDLPEAYLRQFIDNGYDFLAIDYPLAPETKLKDIVMCAASGVNWFLQQGAAALDLQSTDFILFGRSSGAYLSLLLTKGHLAKRPKAIICLYGYYSLMNGSLKAANRHYLKFPKFQYTTIKNLIGNEPITAGPIEKRYSLYVYYRQTGKWVYSLLNENDSLENYSLSEEDVRQLPPTFLSASTDDQDVPYQITSTMAKWIPENELYTVHGLEHDYDRNTHLPESQELYKRILDFLGNQTVS</sequence>
<organism evidence="3 4">
    <name type="scientific">Neobacillus paridis</name>
    <dbReference type="NCBI Taxonomy" id="2803862"/>
    <lineage>
        <taxon>Bacteria</taxon>
        <taxon>Bacillati</taxon>
        <taxon>Bacillota</taxon>
        <taxon>Bacilli</taxon>
        <taxon>Bacillales</taxon>
        <taxon>Bacillaceae</taxon>
        <taxon>Neobacillus</taxon>
    </lineage>
</organism>
<feature type="domain" description="Alpha/beta hydrolase fold-3" evidence="2">
    <location>
        <begin position="32"/>
        <end position="149"/>
    </location>
</feature>
<evidence type="ECO:0000313" key="3">
    <source>
        <dbReference type="EMBL" id="MBL4954482.1"/>
    </source>
</evidence>
<dbReference type="Gene3D" id="3.40.50.1820">
    <property type="entry name" value="alpha/beta hydrolase"/>
    <property type="match status" value="1"/>
</dbReference>
<dbReference type="Pfam" id="PF07859">
    <property type="entry name" value="Abhydrolase_3"/>
    <property type="match status" value="1"/>
</dbReference>
<keyword evidence="1 3" id="KW-0378">Hydrolase</keyword>
<dbReference type="RefSeq" id="WP_202655727.1">
    <property type="nucleotide sequence ID" value="NZ_JAESWB010000340.1"/>
</dbReference>
<dbReference type="GO" id="GO:0016787">
    <property type="term" value="F:hydrolase activity"/>
    <property type="evidence" value="ECO:0007669"/>
    <property type="project" value="UniProtKB-KW"/>
</dbReference>
<gene>
    <name evidence="3" type="ORF">JK635_20185</name>
</gene>
<dbReference type="SUPFAM" id="SSF53474">
    <property type="entry name" value="alpha/beta-Hydrolases"/>
    <property type="match status" value="1"/>
</dbReference>
<dbReference type="EMBL" id="JAESWB010000340">
    <property type="protein sequence ID" value="MBL4954482.1"/>
    <property type="molecule type" value="Genomic_DNA"/>
</dbReference>
<evidence type="ECO:0000256" key="1">
    <source>
        <dbReference type="ARBA" id="ARBA00022801"/>
    </source>
</evidence>
<name>A0ABS1TT93_9BACI</name>
<dbReference type="InterPro" id="IPR050300">
    <property type="entry name" value="GDXG_lipolytic_enzyme"/>
</dbReference>
<reference evidence="3 4" key="1">
    <citation type="submission" date="2021-01" db="EMBL/GenBank/DDBJ databases">
        <title>Genome public.</title>
        <authorList>
            <person name="Liu C."/>
            <person name="Sun Q."/>
        </authorList>
    </citation>
    <scope>NUCLEOTIDE SEQUENCE [LARGE SCALE GENOMIC DNA]</scope>
    <source>
        <strain evidence="3 4">YIM B02564</strain>
    </source>
</reference>